<comment type="caution">
    <text evidence="4">The sequence shown here is derived from an EMBL/GenBank/DDBJ whole genome shotgun (WGS) entry which is preliminary data.</text>
</comment>
<dbReference type="RefSeq" id="WP_132278262.1">
    <property type="nucleotide sequence ID" value="NZ_JAOBST010000014.1"/>
</dbReference>
<keyword evidence="2" id="KW-0732">Signal</keyword>
<proteinExistence type="predicted"/>
<dbReference type="AlphaFoldDB" id="A0A4R4FDH6"/>
<evidence type="ECO:0000313" key="4">
    <source>
        <dbReference type="EMBL" id="TDA21381.1"/>
    </source>
</evidence>
<dbReference type="InterPro" id="IPR041183">
    <property type="entry name" value="Cyclophilin-like"/>
</dbReference>
<dbReference type="PROSITE" id="PS51257">
    <property type="entry name" value="PROKAR_LIPOPROTEIN"/>
    <property type="match status" value="1"/>
</dbReference>
<dbReference type="EMBL" id="SMMX01000009">
    <property type="protein sequence ID" value="TDA21381.1"/>
    <property type="molecule type" value="Genomic_DNA"/>
</dbReference>
<accession>A0A4R4FDH6</accession>
<evidence type="ECO:0000256" key="1">
    <source>
        <dbReference type="SAM" id="MobiDB-lite"/>
    </source>
</evidence>
<organism evidence="4 5">
    <name type="scientific">Extibacter muris</name>
    <dbReference type="NCBI Taxonomy" id="1796622"/>
    <lineage>
        <taxon>Bacteria</taxon>
        <taxon>Bacillati</taxon>
        <taxon>Bacillota</taxon>
        <taxon>Clostridia</taxon>
        <taxon>Lachnospirales</taxon>
        <taxon>Lachnospiraceae</taxon>
        <taxon>Extibacter</taxon>
    </lineage>
</organism>
<feature type="signal peptide" evidence="2">
    <location>
        <begin position="1"/>
        <end position="21"/>
    </location>
</feature>
<keyword evidence="5" id="KW-1185">Reference proteome</keyword>
<dbReference type="InterPro" id="IPR029000">
    <property type="entry name" value="Cyclophilin-like_dom_sf"/>
</dbReference>
<dbReference type="Pfam" id="PF18050">
    <property type="entry name" value="Cyclophil_like2"/>
    <property type="match status" value="1"/>
</dbReference>
<feature type="region of interest" description="Disordered" evidence="1">
    <location>
        <begin position="21"/>
        <end position="53"/>
    </location>
</feature>
<protein>
    <recommendedName>
        <fullName evidence="3">Cyclophilin-like domain-containing protein</fullName>
    </recommendedName>
</protein>
<sequence>MKKLTCIFLAVLISFSLSGCGSPPQETEGGTVGRNDPAADAADSAENTDNVRQISVRGSDGQRIVFQLNGSSAAEGFYNQLPLIVQVENYSDNEKIFYLPYELDTSGTPLADAFVRGAVEAGAGAQKISQMVAERRLTGSIK</sequence>
<dbReference type="SUPFAM" id="SSF50891">
    <property type="entry name" value="Cyclophilin-like"/>
    <property type="match status" value="1"/>
</dbReference>
<evidence type="ECO:0000313" key="5">
    <source>
        <dbReference type="Proteomes" id="UP000295710"/>
    </source>
</evidence>
<name>A0A4R4FDH6_9FIRM</name>
<evidence type="ECO:0000259" key="3">
    <source>
        <dbReference type="Pfam" id="PF18050"/>
    </source>
</evidence>
<gene>
    <name evidence="4" type="ORF">E1963_11965</name>
</gene>
<feature type="domain" description="Cyclophilin-like" evidence="3">
    <location>
        <begin position="60"/>
        <end position="118"/>
    </location>
</feature>
<dbReference type="Proteomes" id="UP000295710">
    <property type="component" value="Unassembled WGS sequence"/>
</dbReference>
<reference evidence="4 5" key="1">
    <citation type="journal article" date="2016" name="Nat. Microbiol.">
        <title>The Mouse Intestinal Bacterial Collection (miBC) provides host-specific insight into cultured diversity and functional potential of the gut microbiota.</title>
        <authorList>
            <person name="Lagkouvardos I."/>
            <person name="Pukall R."/>
            <person name="Abt B."/>
            <person name="Foesel B.U."/>
            <person name="Meier-Kolthoff J.P."/>
            <person name="Kumar N."/>
            <person name="Bresciani A."/>
            <person name="Martinez I."/>
            <person name="Just S."/>
            <person name="Ziegler C."/>
            <person name="Brugiroux S."/>
            <person name="Garzetti D."/>
            <person name="Wenning M."/>
            <person name="Bui T.P."/>
            <person name="Wang J."/>
            <person name="Hugenholtz F."/>
            <person name="Plugge C.M."/>
            <person name="Peterson D.A."/>
            <person name="Hornef M.W."/>
            <person name="Baines J.F."/>
            <person name="Smidt H."/>
            <person name="Walter J."/>
            <person name="Kristiansen K."/>
            <person name="Nielsen H.B."/>
            <person name="Haller D."/>
            <person name="Overmann J."/>
            <person name="Stecher B."/>
            <person name="Clavel T."/>
        </authorList>
    </citation>
    <scope>NUCLEOTIDE SEQUENCE [LARGE SCALE GENOMIC DNA]</scope>
    <source>
        <strain evidence="4 5">DSM 28560</strain>
    </source>
</reference>
<feature type="chain" id="PRO_5038874852" description="Cyclophilin-like domain-containing protein" evidence="2">
    <location>
        <begin position="22"/>
        <end position="142"/>
    </location>
</feature>
<evidence type="ECO:0000256" key="2">
    <source>
        <dbReference type="SAM" id="SignalP"/>
    </source>
</evidence>